<dbReference type="KEGG" id="gps:C427_3946"/>
<sequence>MCEGATEVGFLRGFDDYQVENKKDPFSFHGVAILNAGAGSKVKKKLKRHPFLGSSKSPVMS</sequence>
<dbReference type="EMBL" id="CP003837">
    <property type="protein sequence ID" value="AGH46051.1"/>
    <property type="molecule type" value="Genomic_DNA"/>
</dbReference>
<dbReference type="Proteomes" id="UP000011864">
    <property type="component" value="Chromosome"/>
</dbReference>
<proteinExistence type="predicted"/>
<keyword evidence="2" id="KW-1185">Reference proteome</keyword>
<dbReference type="STRING" id="1129794.C427_3946"/>
<dbReference type="AlphaFoldDB" id="M4RR46"/>
<protein>
    <submittedName>
        <fullName evidence="1">Uncharacterized protein</fullName>
    </submittedName>
</protein>
<name>M4RR46_9ALTE</name>
<dbReference type="HOGENOM" id="CLU_2918526_0_0_6"/>
<accession>M4RR46</accession>
<evidence type="ECO:0000313" key="2">
    <source>
        <dbReference type="Proteomes" id="UP000011864"/>
    </source>
</evidence>
<gene>
    <name evidence="1" type="ORF">C427_3946</name>
</gene>
<dbReference type="PATRIC" id="fig|1129794.4.peg.3930"/>
<organism evidence="1 2">
    <name type="scientific">Paraglaciecola psychrophila 170</name>
    <dbReference type="NCBI Taxonomy" id="1129794"/>
    <lineage>
        <taxon>Bacteria</taxon>
        <taxon>Pseudomonadati</taxon>
        <taxon>Pseudomonadota</taxon>
        <taxon>Gammaproteobacteria</taxon>
        <taxon>Alteromonadales</taxon>
        <taxon>Alteromonadaceae</taxon>
        <taxon>Paraglaciecola</taxon>
    </lineage>
</organism>
<reference evidence="1 2" key="1">
    <citation type="journal article" date="2013" name="Genome Announc.">
        <title>Complete Genome Sequence of Glaciecola psychrophila Strain 170T.</title>
        <authorList>
            <person name="Yin J."/>
            <person name="Chen J."/>
            <person name="Liu G."/>
            <person name="Yu Y."/>
            <person name="Song L."/>
            <person name="Wang X."/>
            <person name="Qu X."/>
        </authorList>
    </citation>
    <scope>NUCLEOTIDE SEQUENCE [LARGE SCALE GENOMIC DNA]</scope>
    <source>
        <strain evidence="1 2">170</strain>
    </source>
</reference>
<evidence type="ECO:0000313" key="1">
    <source>
        <dbReference type="EMBL" id="AGH46051.1"/>
    </source>
</evidence>